<dbReference type="PROSITE" id="PS51900">
    <property type="entry name" value="CB"/>
    <property type="match status" value="1"/>
</dbReference>
<keyword evidence="1" id="KW-0229">DNA integration</keyword>
<dbReference type="PROSITE" id="PS51898">
    <property type="entry name" value="TYR_RECOMBINASE"/>
    <property type="match status" value="1"/>
</dbReference>
<protein>
    <submittedName>
        <fullName evidence="7">Phage integrase family protein</fullName>
    </submittedName>
</protein>
<keyword evidence="2 4" id="KW-0238">DNA-binding</keyword>
<feature type="domain" description="Core-binding (CB)" evidence="6">
    <location>
        <begin position="101"/>
        <end position="183"/>
    </location>
</feature>
<dbReference type="Gene3D" id="1.10.443.10">
    <property type="entry name" value="Intergrase catalytic core"/>
    <property type="match status" value="1"/>
</dbReference>
<dbReference type="SUPFAM" id="SSF56349">
    <property type="entry name" value="DNA breaking-rejoining enzymes"/>
    <property type="match status" value="1"/>
</dbReference>
<evidence type="ECO:0000256" key="2">
    <source>
        <dbReference type="ARBA" id="ARBA00023125"/>
    </source>
</evidence>
<accession>A0A315Z793</accession>
<dbReference type="Proteomes" id="UP000245535">
    <property type="component" value="Unassembled WGS sequence"/>
</dbReference>
<evidence type="ECO:0000256" key="4">
    <source>
        <dbReference type="PROSITE-ProRule" id="PRU01248"/>
    </source>
</evidence>
<sequence length="484" mass="56182">MEVKYYLKGTLDKAGFDRVYASINHPQYRTRFKSYPKGIKVRKADWDMEQQRVKGEVGKMINPKLDLIAEKVGELFEHTSSLNQKQLKDLIDSRVKNIEKSFLQHALTDFLKTKHTENRRKEYRRLLERLEKVAVGLGTHLGFEAIDLTFLDTFKASFDSLNQSPETKKKYLKNLKSFLKWSYDRNYHSNDLFKMGEEFKVRSVNESVGHYLKLDEIIKIMELELTDSDLVFYRNLLLLTIFTGQRISDILHVSKADLHFDTWDFISQKTGNRMIVPLKDGFGKLAAQIFNEFDYSIPKVHSKKGSANFISEKSLLVKLNIAIKKICKMAGLYREIKVKRRGVDDLMTMPLYSVVSSKWGRKTFITHHKVQSVDADVLTWIVGHEDKNRRKDVYDGRGVEEVIEEIKNKMSTVVSELETFMKINTTVHERKVSSSKGLGGKESSVRTKANLELLKQMSEEMKPVEQFVNSFALIHQRVENRFAS</sequence>
<dbReference type="InterPro" id="IPR010998">
    <property type="entry name" value="Integrase_recombinase_N"/>
</dbReference>
<evidence type="ECO:0000256" key="3">
    <source>
        <dbReference type="ARBA" id="ARBA00023172"/>
    </source>
</evidence>
<evidence type="ECO:0000313" key="8">
    <source>
        <dbReference type="Proteomes" id="UP000245535"/>
    </source>
</evidence>
<dbReference type="InterPro" id="IPR002104">
    <property type="entry name" value="Integrase_catalytic"/>
</dbReference>
<evidence type="ECO:0000256" key="1">
    <source>
        <dbReference type="ARBA" id="ARBA00022908"/>
    </source>
</evidence>
<dbReference type="InterPro" id="IPR011010">
    <property type="entry name" value="DNA_brk_join_enz"/>
</dbReference>
<feature type="domain" description="Tyr recombinase" evidence="5">
    <location>
        <begin position="207"/>
        <end position="408"/>
    </location>
</feature>
<dbReference type="OrthoDB" id="937349at2"/>
<organism evidence="7 8">
    <name type="scientific">Sediminitomix flava</name>
    <dbReference type="NCBI Taxonomy" id="379075"/>
    <lineage>
        <taxon>Bacteria</taxon>
        <taxon>Pseudomonadati</taxon>
        <taxon>Bacteroidota</taxon>
        <taxon>Cytophagia</taxon>
        <taxon>Cytophagales</taxon>
        <taxon>Flammeovirgaceae</taxon>
        <taxon>Sediminitomix</taxon>
    </lineage>
</organism>
<dbReference type="RefSeq" id="WP_109621905.1">
    <property type="nucleotide sequence ID" value="NZ_QGDO01000007.1"/>
</dbReference>
<keyword evidence="3" id="KW-0233">DNA recombination</keyword>
<comment type="caution">
    <text evidence="7">The sequence shown here is derived from an EMBL/GenBank/DDBJ whole genome shotgun (WGS) entry which is preliminary data.</text>
</comment>
<dbReference type="GO" id="GO:0015074">
    <property type="term" value="P:DNA integration"/>
    <property type="evidence" value="ECO:0007669"/>
    <property type="project" value="UniProtKB-KW"/>
</dbReference>
<keyword evidence="8" id="KW-1185">Reference proteome</keyword>
<dbReference type="AlphaFoldDB" id="A0A315Z793"/>
<dbReference type="EMBL" id="QGDO01000007">
    <property type="protein sequence ID" value="PWJ38645.1"/>
    <property type="molecule type" value="Genomic_DNA"/>
</dbReference>
<evidence type="ECO:0000313" key="7">
    <source>
        <dbReference type="EMBL" id="PWJ38645.1"/>
    </source>
</evidence>
<dbReference type="Gene3D" id="1.10.150.130">
    <property type="match status" value="1"/>
</dbReference>
<evidence type="ECO:0000259" key="6">
    <source>
        <dbReference type="PROSITE" id="PS51900"/>
    </source>
</evidence>
<proteinExistence type="predicted"/>
<name>A0A315Z793_SEDFL</name>
<dbReference type="InterPro" id="IPR013762">
    <property type="entry name" value="Integrase-like_cat_sf"/>
</dbReference>
<evidence type="ECO:0000259" key="5">
    <source>
        <dbReference type="PROSITE" id="PS51898"/>
    </source>
</evidence>
<dbReference type="InterPro" id="IPR044068">
    <property type="entry name" value="CB"/>
</dbReference>
<dbReference type="GO" id="GO:0003677">
    <property type="term" value="F:DNA binding"/>
    <property type="evidence" value="ECO:0007669"/>
    <property type="project" value="UniProtKB-UniRule"/>
</dbReference>
<dbReference type="InterPro" id="IPR050090">
    <property type="entry name" value="Tyrosine_recombinase_XerCD"/>
</dbReference>
<reference evidence="7 8" key="1">
    <citation type="submission" date="2018-03" db="EMBL/GenBank/DDBJ databases">
        <title>Genomic Encyclopedia of Archaeal and Bacterial Type Strains, Phase II (KMG-II): from individual species to whole genera.</title>
        <authorList>
            <person name="Goeker M."/>
        </authorList>
    </citation>
    <scope>NUCLEOTIDE SEQUENCE [LARGE SCALE GENOMIC DNA]</scope>
    <source>
        <strain evidence="7 8">DSM 28229</strain>
    </source>
</reference>
<gene>
    <name evidence="7" type="ORF">BC781_107236</name>
</gene>
<dbReference type="GO" id="GO:0006310">
    <property type="term" value="P:DNA recombination"/>
    <property type="evidence" value="ECO:0007669"/>
    <property type="project" value="UniProtKB-KW"/>
</dbReference>
<dbReference type="PANTHER" id="PTHR30349">
    <property type="entry name" value="PHAGE INTEGRASE-RELATED"/>
    <property type="match status" value="1"/>
</dbReference>